<accession>A0AAD6ZV89</accession>
<dbReference type="EMBL" id="JARIHO010000026">
    <property type="protein sequence ID" value="KAJ7340866.1"/>
    <property type="molecule type" value="Genomic_DNA"/>
</dbReference>
<feature type="compositionally biased region" description="Basic and acidic residues" evidence="1">
    <location>
        <begin position="590"/>
        <end position="603"/>
    </location>
</feature>
<name>A0AAD6ZV89_9AGAR</name>
<evidence type="ECO:0000313" key="3">
    <source>
        <dbReference type="Proteomes" id="UP001218218"/>
    </source>
</evidence>
<comment type="caution">
    <text evidence="2">The sequence shown here is derived from an EMBL/GenBank/DDBJ whole genome shotgun (WGS) entry which is preliminary data.</text>
</comment>
<feature type="compositionally biased region" description="Basic and acidic residues" evidence="1">
    <location>
        <begin position="555"/>
        <end position="569"/>
    </location>
</feature>
<dbReference type="PANTHER" id="PTHR31912">
    <property type="entry name" value="IP13529P"/>
    <property type="match status" value="1"/>
</dbReference>
<dbReference type="PANTHER" id="PTHR31912:SF34">
    <property type="entry name" value="NOTOCHORD-RELATED PROTEIN"/>
    <property type="match status" value="1"/>
</dbReference>
<reference evidence="2" key="1">
    <citation type="submission" date="2023-03" db="EMBL/GenBank/DDBJ databases">
        <title>Massive genome expansion in bonnet fungi (Mycena s.s.) driven by repeated elements and novel gene families across ecological guilds.</title>
        <authorList>
            <consortium name="Lawrence Berkeley National Laboratory"/>
            <person name="Harder C.B."/>
            <person name="Miyauchi S."/>
            <person name="Viragh M."/>
            <person name="Kuo A."/>
            <person name="Thoen E."/>
            <person name="Andreopoulos B."/>
            <person name="Lu D."/>
            <person name="Skrede I."/>
            <person name="Drula E."/>
            <person name="Henrissat B."/>
            <person name="Morin E."/>
            <person name="Kohler A."/>
            <person name="Barry K."/>
            <person name="LaButti K."/>
            <person name="Morin E."/>
            <person name="Salamov A."/>
            <person name="Lipzen A."/>
            <person name="Mereny Z."/>
            <person name="Hegedus B."/>
            <person name="Baldrian P."/>
            <person name="Stursova M."/>
            <person name="Weitz H."/>
            <person name="Taylor A."/>
            <person name="Grigoriev I.V."/>
            <person name="Nagy L.G."/>
            <person name="Martin F."/>
            <person name="Kauserud H."/>
        </authorList>
    </citation>
    <scope>NUCLEOTIDE SEQUENCE</scope>
    <source>
        <strain evidence="2">CBHHK002</strain>
    </source>
</reference>
<evidence type="ECO:0000256" key="1">
    <source>
        <dbReference type="SAM" id="MobiDB-lite"/>
    </source>
</evidence>
<dbReference type="AlphaFoldDB" id="A0AAD6ZV89"/>
<feature type="compositionally biased region" description="Basic residues" evidence="1">
    <location>
        <begin position="620"/>
        <end position="629"/>
    </location>
</feature>
<organism evidence="2 3">
    <name type="scientific">Mycena albidolilacea</name>
    <dbReference type="NCBI Taxonomy" id="1033008"/>
    <lineage>
        <taxon>Eukaryota</taxon>
        <taxon>Fungi</taxon>
        <taxon>Dikarya</taxon>
        <taxon>Basidiomycota</taxon>
        <taxon>Agaricomycotina</taxon>
        <taxon>Agaricomycetes</taxon>
        <taxon>Agaricomycetidae</taxon>
        <taxon>Agaricales</taxon>
        <taxon>Marasmiineae</taxon>
        <taxon>Mycenaceae</taxon>
        <taxon>Mycena</taxon>
    </lineage>
</organism>
<gene>
    <name evidence="2" type="ORF">DFH08DRAFT_1013058</name>
</gene>
<evidence type="ECO:0000313" key="2">
    <source>
        <dbReference type="EMBL" id="KAJ7340866.1"/>
    </source>
</evidence>
<protein>
    <submittedName>
        <fullName evidence="2">Uncharacterized protein</fullName>
    </submittedName>
</protein>
<feature type="region of interest" description="Disordered" evidence="1">
    <location>
        <begin position="553"/>
        <end position="639"/>
    </location>
</feature>
<sequence>MVGLTIALNLCRICPIKPGNKGISQKRLGEHAKGARHIKAREDRTKECAARHVLQELADSVNPIINENPSSDTPSLTDVTFDAETEEDLHNGSHSHPSLNATIISAHPMVDLIHLEPVPESGTNGHLEEQISRLGWTDSTGRHVFFSAGNNHSHAHSAELRWTKQLQRRHTLKILRRKTLYLAEMQMILILRPKTYLLGPDSKSEWFPYNDKADLGANVHSYKRFWQTQETLLAKIGDPTKCQQSSRGNVWYLNEIGDSIKKDMSNPFTHAGNKLEEVWCSDKMLRDITDHLLSPTIRHNGVLYYVNELVQCIDGSWFLPKRWLTRNSDKVMLSSGYNVTECSDGSLVPRDQTHEVFEVSSFVSNFIQILDRNSGIYPLTTESDHHAAEMFHPLREIAGSRMVYSIPLAIFIDDVSGNKSKQWNKHFSCYMLNGALPRTKLENEFHVCFVATSPFASPLEFMQGVQASTEEAFADPVEAWDCEAKEEVLLPPYGLFSTKLKCDMSELESCTANVVGGPKHAGVGPPRKYRAIRWGGARPACWHVLRCKGKRRVRREGEGEGERKRKGEMNEDEVEPREGGSWARQRRQHCPGEQEGKREEQTEKATYPLNILPSDVVARTTRRDRKRGRGSAGWEKNGTMGYEYQGGNWRREEDGEKMRSSAHPIPHLERDAHGSEPAHAVVYELHSVVRLRSAIHRQRWEERGGEPSVWQGSGEVEGDELEELGQEGEEGRGLGWWLWHVLWVADGQDWWVVPPSNSNMKSGLGWSRPACCATLKFRHEVWIGRCWRSDEGGGARDEREAKQGRRAEAAVLKWVVEKRSATVTSHTIVLQRSQCLSAACHHPTRPLTPPIAPMDTIRPRGAYVTLLTASMLTPPPFFELTSCCSAEVHGSRPHKAELCSCAGLNTNFFCQTCKAGGTREWKQSDEGFPEVLKAGEFRSPEDTAKEMFQQILTALEPNVATTFTKAVLSSGIKDSLAQPIINSLVNLDRSLHSPDKIQTILTEELKKHQQEGDGITNPLFDMDRIDIHKDTPTEILHTILLGVVKYYWGQTVWLLEKGKNFALFQTHLNSILADGLNIPKIQANYMCQYKGGLIGKHSRLFLKSWPLLSSVWFLPTFLKPG</sequence>
<dbReference type="Proteomes" id="UP001218218">
    <property type="component" value="Unassembled WGS sequence"/>
</dbReference>
<keyword evidence="3" id="KW-1185">Reference proteome</keyword>
<proteinExistence type="predicted"/>